<feature type="region of interest" description="Disordered" evidence="1">
    <location>
        <begin position="1"/>
        <end position="35"/>
    </location>
</feature>
<proteinExistence type="predicted"/>
<evidence type="ECO:0000256" key="1">
    <source>
        <dbReference type="SAM" id="MobiDB-lite"/>
    </source>
</evidence>
<feature type="compositionally biased region" description="Polar residues" evidence="1">
    <location>
        <begin position="1"/>
        <end position="14"/>
    </location>
</feature>
<dbReference type="AlphaFoldDB" id="A0A2P7QZT6"/>
<sequence>MLVSSSDNAYASQVANAGPPKAPAAADAPAGPASAPLPAVTTHVSAFASRLSRAAADFDARTSKLSHDALGDKVRATIAKIAYTLTPDSLAAMAREVPDPADAESLASAAAANAYVADLSRPNPFAGRSRDQLSAIVNDESGAFTTNEKRAAYRQAYAEEQAWRSRVVADGMNEYHRTGKMTNFFASALDHFKALPRAEQSLYPSDYADDLQDKVALDFNYFTHMPNDLPGKAKISLANLRSMARFDD</sequence>
<dbReference type="RefSeq" id="WP_146150916.1">
    <property type="nucleotide sequence ID" value="NZ_PXYI01000001.1"/>
</dbReference>
<evidence type="ECO:0000313" key="3">
    <source>
        <dbReference type="Proteomes" id="UP000241167"/>
    </source>
</evidence>
<reference evidence="2 3" key="1">
    <citation type="submission" date="2018-03" db="EMBL/GenBank/DDBJ databases">
        <title>The draft genome of Sphingosinicella sp. GL-C-18.</title>
        <authorList>
            <person name="Liu L."/>
            <person name="Li L."/>
            <person name="Liang L."/>
            <person name="Zhang X."/>
            <person name="Wang T."/>
        </authorList>
    </citation>
    <scope>NUCLEOTIDE SEQUENCE [LARGE SCALE GENOMIC DNA]</scope>
    <source>
        <strain evidence="2 3">GL-C-18</strain>
    </source>
</reference>
<protein>
    <submittedName>
        <fullName evidence="2">Uncharacterized protein</fullName>
    </submittedName>
</protein>
<comment type="caution">
    <text evidence="2">The sequence shown here is derived from an EMBL/GenBank/DDBJ whole genome shotgun (WGS) entry which is preliminary data.</text>
</comment>
<evidence type="ECO:0000313" key="2">
    <source>
        <dbReference type="EMBL" id="PSJ43478.1"/>
    </source>
</evidence>
<organism evidence="2 3">
    <name type="scientific">Allosphingosinicella deserti</name>
    <dbReference type="NCBI Taxonomy" id="2116704"/>
    <lineage>
        <taxon>Bacteria</taxon>
        <taxon>Pseudomonadati</taxon>
        <taxon>Pseudomonadota</taxon>
        <taxon>Alphaproteobacteria</taxon>
        <taxon>Sphingomonadales</taxon>
        <taxon>Sphingomonadaceae</taxon>
        <taxon>Allosphingosinicella</taxon>
    </lineage>
</organism>
<dbReference type="EMBL" id="PXYI01000001">
    <property type="protein sequence ID" value="PSJ43478.1"/>
    <property type="molecule type" value="Genomic_DNA"/>
</dbReference>
<name>A0A2P7QZT6_9SPHN</name>
<accession>A0A2P7QZT6</accession>
<gene>
    <name evidence="2" type="ORF">C7I55_03750</name>
</gene>
<feature type="compositionally biased region" description="Low complexity" evidence="1">
    <location>
        <begin position="15"/>
        <end position="35"/>
    </location>
</feature>
<keyword evidence="3" id="KW-1185">Reference proteome</keyword>
<dbReference type="OrthoDB" id="6282430at2"/>
<dbReference type="Proteomes" id="UP000241167">
    <property type="component" value="Unassembled WGS sequence"/>
</dbReference>